<evidence type="ECO:0000256" key="1">
    <source>
        <dbReference type="ARBA" id="ARBA00004202"/>
    </source>
</evidence>
<dbReference type="GO" id="GO:0005524">
    <property type="term" value="F:ATP binding"/>
    <property type="evidence" value="ECO:0007669"/>
    <property type="project" value="UniProtKB-KW"/>
</dbReference>
<keyword evidence="3" id="KW-1003">Cell membrane</keyword>
<dbReference type="InterPro" id="IPR003593">
    <property type="entry name" value="AAA+_ATPase"/>
</dbReference>
<gene>
    <name evidence="8" type="ORF">BSK56_19935</name>
</gene>
<protein>
    <submittedName>
        <fullName evidence="8">Amino acid ABC transporter ATP-binding protein</fullName>
    </submittedName>
</protein>
<dbReference type="EMBL" id="MPTB01000026">
    <property type="protein sequence ID" value="OMD45393.1"/>
    <property type="molecule type" value="Genomic_DNA"/>
</dbReference>
<dbReference type="InterPro" id="IPR030679">
    <property type="entry name" value="ABC_ATPase_HisP-typ"/>
</dbReference>
<dbReference type="PROSITE" id="PS50893">
    <property type="entry name" value="ABC_TRANSPORTER_2"/>
    <property type="match status" value="1"/>
</dbReference>
<evidence type="ECO:0000256" key="4">
    <source>
        <dbReference type="ARBA" id="ARBA00022741"/>
    </source>
</evidence>
<accession>A0ABX3H5S1</accession>
<dbReference type="InterPro" id="IPR017871">
    <property type="entry name" value="ABC_transporter-like_CS"/>
</dbReference>
<sequence length="252" mass="28117">MIEINGLTKSFHKSIVLDHINLTIAKGDVVAVIGSSGAGKSTLLRSINLLEVPDEGTVKIDDLKVDMAKKSKKEVIELRKSTAMVFQQFNLFRQKTALENVMEGLTVVKKVPKEEARKIAEQHLAKVGLSDRVHHYPKQLSGGQQQRVAIARALAMMPKILLFDEPTSALDPELVGEVLDTIKKAAEEGNTMLLVSHEMNFVRKVATRVLFLDQGIIVEDGTPEEVFSHPKSDRTKQFLANYYRDQEPEFAI</sequence>
<feature type="domain" description="ABC transporter" evidence="7">
    <location>
        <begin position="2"/>
        <end position="239"/>
    </location>
</feature>
<name>A0ABX3H5S1_PAEBO</name>
<evidence type="ECO:0000256" key="3">
    <source>
        <dbReference type="ARBA" id="ARBA00022475"/>
    </source>
</evidence>
<organism evidence="8 9">
    <name type="scientific">Paenibacillus borealis</name>
    <dbReference type="NCBI Taxonomy" id="160799"/>
    <lineage>
        <taxon>Bacteria</taxon>
        <taxon>Bacillati</taxon>
        <taxon>Bacillota</taxon>
        <taxon>Bacilli</taxon>
        <taxon>Bacillales</taxon>
        <taxon>Paenibacillaceae</taxon>
        <taxon>Paenibacillus</taxon>
    </lineage>
</organism>
<proteinExistence type="predicted"/>
<evidence type="ECO:0000259" key="7">
    <source>
        <dbReference type="PROSITE" id="PS50893"/>
    </source>
</evidence>
<evidence type="ECO:0000313" key="8">
    <source>
        <dbReference type="EMBL" id="OMD45393.1"/>
    </source>
</evidence>
<comment type="subcellular location">
    <subcellularLocation>
        <location evidence="1">Cell membrane</location>
        <topology evidence="1">Peripheral membrane protein</topology>
    </subcellularLocation>
</comment>
<keyword evidence="6" id="KW-0472">Membrane</keyword>
<dbReference type="InterPro" id="IPR003439">
    <property type="entry name" value="ABC_transporter-like_ATP-bd"/>
</dbReference>
<evidence type="ECO:0000256" key="6">
    <source>
        <dbReference type="ARBA" id="ARBA00023136"/>
    </source>
</evidence>
<dbReference type="SMART" id="SM00382">
    <property type="entry name" value="AAA"/>
    <property type="match status" value="1"/>
</dbReference>
<dbReference type="RefSeq" id="WP_076112452.1">
    <property type="nucleotide sequence ID" value="NZ_MPTB01000026.1"/>
</dbReference>
<reference evidence="8 9" key="1">
    <citation type="submission" date="2016-10" db="EMBL/GenBank/DDBJ databases">
        <title>Paenibacillus species isolates.</title>
        <authorList>
            <person name="Beno S.M."/>
        </authorList>
    </citation>
    <scope>NUCLEOTIDE SEQUENCE [LARGE SCALE GENOMIC DNA]</scope>
    <source>
        <strain evidence="8 9">FSL H7-0744</strain>
    </source>
</reference>
<dbReference type="PIRSF" id="PIRSF039085">
    <property type="entry name" value="ABC_ATPase_HisP"/>
    <property type="match status" value="1"/>
</dbReference>
<dbReference type="Proteomes" id="UP000187412">
    <property type="component" value="Unassembled WGS sequence"/>
</dbReference>
<evidence type="ECO:0000256" key="5">
    <source>
        <dbReference type="ARBA" id="ARBA00022840"/>
    </source>
</evidence>
<dbReference type="InterPro" id="IPR027417">
    <property type="entry name" value="P-loop_NTPase"/>
</dbReference>
<keyword evidence="4" id="KW-0547">Nucleotide-binding</keyword>
<dbReference type="PANTHER" id="PTHR43166:SF35">
    <property type="entry name" value="L-CYSTINE IMPORT ATP-BINDING PROTEIN TCYN"/>
    <property type="match status" value="1"/>
</dbReference>
<dbReference type="PROSITE" id="PS00211">
    <property type="entry name" value="ABC_TRANSPORTER_1"/>
    <property type="match status" value="1"/>
</dbReference>
<keyword evidence="5 8" id="KW-0067">ATP-binding</keyword>
<keyword evidence="9" id="KW-1185">Reference proteome</keyword>
<evidence type="ECO:0000256" key="2">
    <source>
        <dbReference type="ARBA" id="ARBA00022448"/>
    </source>
</evidence>
<dbReference type="Gene3D" id="3.40.50.300">
    <property type="entry name" value="P-loop containing nucleotide triphosphate hydrolases"/>
    <property type="match status" value="1"/>
</dbReference>
<keyword evidence="2" id="KW-0813">Transport</keyword>
<dbReference type="CDD" id="cd03262">
    <property type="entry name" value="ABC_HisP_GlnQ"/>
    <property type="match status" value="1"/>
</dbReference>
<evidence type="ECO:0000313" key="9">
    <source>
        <dbReference type="Proteomes" id="UP000187412"/>
    </source>
</evidence>
<dbReference type="SUPFAM" id="SSF52540">
    <property type="entry name" value="P-loop containing nucleoside triphosphate hydrolases"/>
    <property type="match status" value="1"/>
</dbReference>
<dbReference type="InterPro" id="IPR050086">
    <property type="entry name" value="MetN_ABC_transporter-like"/>
</dbReference>
<dbReference type="PANTHER" id="PTHR43166">
    <property type="entry name" value="AMINO ACID IMPORT ATP-BINDING PROTEIN"/>
    <property type="match status" value="1"/>
</dbReference>
<dbReference type="Pfam" id="PF00005">
    <property type="entry name" value="ABC_tran"/>
    <property type="match status" value="1"/>
</dbReference>
<comment type="caution">
    <text evidence="8">The sequence shown here is derived from an EMBL/GenBank/DDBJ whole genome shotgun (WGS) entry which is preliminary data.</text>
</comment>